<name>A0A0A1XAV4_ZEUCU</name>
<evidence type="ECO:0000256" key="4">
    <source>
        <dbReference type="ARBA" id="ARBA00005975"/>
    </source>
</evidence>
<evidence type="ECO:0000256" key="6">
    <source>
        <dbReference type="ARBA" id="ARBA00022833"/>
    </source>
</evidence>
<dbReference type="PROSITE" id="PS51837">
    <property type="entry name" value="LITAF"/>
    <property type="match status" value="1"/>
</dbReference>
<evidence type="ECO:0000256" key="7">
    <source>
        <dbReference type="ARBA" id="ARBA00023136"/>
    </source>
</evidence>
<dbReference type="EMBL" id="GBXI01005868">
    <property type="protein sequence ID" value="JAD08424.1"/>
    <property type="molecule type" value="Transcribed_RNA"/>
</dbReference>
<dbReference type="PANTHER" id="PTHR23292:SF14">
    <property type="entry name" value="FI16615P1-RELATED"/>
    <property type="match status" value="1"/>
</dbReference>
<dbReference type="SMART" id="SM00714">
    <property type="entry name" value="LITAF"/>
    <property type="match status" value="1"/>
</dbReference>
<evidence type="ECO:0000256" key="2">
    <source>
        <dbReference type="ARBA" id="ARBA00004481"/>
    </source>
</evidence>
<evidence type="ECO:0000256" key="1">
    <source>
        <dbReference type="ARBA" id="ARBA00004414"/>
    </source>
</evidence>
<evidence type="ECO:0000259" key="8">
    <source>
        <dbReference type="PROSITE" id="PS51837"/>
    </source>
</evidence>
<dbReference type="PANTHER" id="PTHR23292">
    <property type="entry name" value="LIPOPOLYSACCHARIDE-INDUCED TUMOR NECROSIS FACTOR-ALPHA FACTOR"/>
    <property type="match status" value="1"/>
</dbReference>
<dbReference type="OrthoDB" id="5599753at2759"/>
<comment type="subcellular location">
    <subcellularLocation>
        <location evidence="2">Endosome membrane</location>
        <topology evidence="2">Peripheral membrane protein</topology>
    </subcellularLocation>
    <subcellularLocation>
        <location evidence="1">Late endosome membrane</location>
    </subcellularLocation>
    <subcellularLocation>
        <location evidence="3">Lysosome membrane</location>
        <topology evidence="3">Peripheral membrane protein</topology>
        <orientation evidence="3">Cytoplasmic side</orientation>
    </subcellularLocation>
</comment>
<protein>
    <submittedName>
        <fullName evidence="9">Lipopolysaccharide-induced tumor necrosis factor-alpha factor homolog</fullName>
    </submittedName>
</protein>
<dbReference type="GO" id="GO:0005765">
    <property type="term" value="C:lysosomal membrane"/>
    <property type="evidence" value="ECO:0007669"/>
    <property type="project" value="UniProtKB-SubCell"/>
</dbReference>
<sequence>MAHNKHPYDGVQIPLADEMSNASAPPPAYMQTANVTSVQPVSSGAQITAESQMPTFSTIGMNPNPPVGPESTQVRCPQCKCTVKTTVRYRSTTKTHIVCILLSWTCCCCCLPYCMNSCRNANHFCPMCGTFIGTYES</sequence>
<comment type="similarity">
    <text evidence="4">Belongs to the CDIP1/LITAF family.</text>
</comment>
<keyword evidence="7" id="KW-0472">Membrane</keyword>
<dbReference type="InterPro" id="IPR037519">
    <property type="entry name" value="LITAF_fam"/>
</dbReference>
<organism evidence="9">
    <name type="scientific">Zeugodacus cucurbitae</name>
    <name type="common">Melon fruit fly</name>
    <name type="synonym">Bactrocera cucurbitae</name>
    <dbReference type="NCBI Taxonomy" id="28588"/>
    <lineage>
        <taxon>Eukaryota</taxon>
        <taxon>Metazoa</taxon>
        <taxon>Ecdysozoa</taxon>
        <taxon>Arthropoda</taxon>
        <taxon>Hexapoda</taxon>
        <taxon>Insecta</taxon>
        <taxon>Pterygota</taxon>
        <taxon>Neoptera</taxon>
        <taxon>Endopterygota</taxon>
        <taxon>Diptera</taxon>
        <taxon>Brachycera</taxon>
        <taxon>Muscomorpha</taxon>
        <taxon>Tephritoidea</taxon>
        <taxon>Tephritidae</taxon>
        <taxon>Zeugodacus</taxon>
        <taxon>Zeugodacus</taxon>
    </lineage>
</organism>
<dbReference type="Pfam" id="PF10601">
    <property type="entry name" value="zf-LITAF-like"/>
    <property type="match status" value="1"/>
</dbReference>
<proteinExistence type="inferred from homology"/>
<keyword evidence="6" id="KW-0862">Zinc</keyword>
<feature type="domain" description="LITAF" evidence="8">
    <location>
        <begin position="56"/>
        <end position="137"/>
    </location>
</feature>
<dbReference type="GO" id="GO:0031902">
    <property type="term" value="C:late endosome membrane"/>
    <property type="evidence" value="ECO:0007669"/>
    <property type="project" value="UniProtKB-SubCell"/>
</dbReference>
<reference evidence="9" key="1">
    <citation type="submission" date="2014-11" db="EMBL/GenBank/DDBJ databases">
        <authorList>
            <person name="Geib S."/>
        </authorList>
    </citation>
    <scope>NUCLEOTIDE SEQUENCE</scope>
</reference>
<evidence type="ECO:0000256" key="5">
    <source>
        <dbReference type="ARBA" id="ARBA00022723"/>
    </source>
</evidence>
<gene>
    <name evidence="9" type="primary">LITAF_3</name>
    <name evidence="9" type="ORF">g.19466</name>
</gene>
<dbReference type="InterPro" id="IPR006629">
    <property type="entry name" value="LITAF"/>
</dbReference>
<dbReference type="GeneID" id="105212016"/>
<evidence type="ECO:0000256" key="3">
    <source>
        <dbReference type="ARBA" id="ARBA00004630"/>
    </source>
</evidence>
<evidence type="ECO:0000313" key="9">
    <source>
        <dbReference type="EMBL" id="JAD08424.1"/>
    </source>
</evidence>
<dbReference type="AlphaFoldDB" id="A0A0A1XAV4"/>
<accession>A0A0A1XAV4</accession>
<dbReference type="GO" id="GO:0008270">
    <property type="term" value="F:zinc ion binding"/>
    <property type="evidence" value="ECO:0007669"/>
    <property type="project" value="TreeGrafter"/>
</dbReference>
<keyword evidence="5" id="KW-0479">Metal-binding</keyword>
<reference evidence="9" key="2">
    <citation type="journal article" date="2015" name="Gigascience">
        <title>Reconstructing a comprehensive transcriptome assembly of a white-pupal translocated strain of the pest fruit fly Bactrocera cucurbitae.</title>
        <authorList>
            <person name="Sim S.B."/>
            <person name="Calla B."/>
            <person name="Hall B."/>
            <person name="DeRego T."/>
            <person name="Geib S.M."/>
        </authorList>
    </citation>
    <scope>NUCLEOTIDE SEQUENCE</scope>
</reference>